<dbReference type="Gene3D" id="3.30.2390.20">
    <property type="entry name" value="Type VII secretion system EccB, repeat 1 domain"/>
    <property type="match status" value="1"/>
</dbReference>
<dbReference type="InterPro" id="IPR042485">
    <property type="entry name" value="T7SS_EccB_R3"/>
</dbReference>
<evidence type="ECO:0000256" key="2">
    <source>
        <dbReference type="ARBA" id="ARBA00008149"/>
    </source>
</evidence>
<keyword evidence="9 10" id="KW-0472">Membrane</keyword>
<evidence type="ECO:0000256" key="8">
    <source>
        <dbReference type="ARBA" id="ARBA00022989"/>
    </source>
</evidence>
<dbReference type="Gene3D" id="2.40.50.910">
    <property type="entry name" value="Type VII secretion system EccB, repeat 3 domain"/>
    <property type="match status" value="1"/>
</dbReference>
<keyword evidence="8 10" id="KW-1133">Transmembrane helix</keyword>
<dbReference type="Pfam" id="PF05108">
    <property type="entry name" value="T7SS_ESX1_EccB"/>
    <property type="match status" value="1"/>
</dbReference>
<comment type="similarity">
    <text evidence="2">Belongs to the EccB family.</text>
</comment>
<dbReference type="InterPro" id="IPR044857">
    <property type="entry name" value="T7SS_EccB_R1"/>
</dbReference>
<dbReference type="GO" id="GO:0005576">
    <property type="term" value="C:extracellular region"/>
    <property type="evidence" value="ECO:0007669"/>
    <property type="project" value="TreeGrafter"/>
</dbReference>
<dbReference type="OrthoDB" id="3847604at2"/>
<evidence type="ECO:0000256" key="3">
    <source>
        <dbReference type="ARBA" id="ARBA00022475"/>
    </source>
</evidence>
<evidence type="ECO:0000256" key="1">
    <source>
        <dbReference type="ARBA" id="ARBA00004162"/>
    </source>
</evidence>
<dbReference type="PANTHER" id="PTHR40765:SF2">
    <property type="entry name" value="ESX-2 SECRETION SYSTEM ATPASE ECCB2"/>
    <property type="match status" value="1"/>
</dbReference>
<sequence>MQTRRDHLHAYQFAVDRLATSLTTGDASRGENPTRRSAFGTLFGTGVVILLCIGFSVYGLIAPVPDHSWRTPGSYIVEKETGNRYLLIGGELRPVRNYSSVLLYSRGAVAHSVSRADLNGITHGSEIGIPGAPDQVPTPDRVLGGSWTRCLRPGLAHGQSVGFGTAATGSLSVAFPSDRQVLLESGDGDRYLLWRGKKYPVPGLPALMALGLDGDRPLAAPDDWLTAVPTGPALSAVLPAGRGEPAGRVAGRPVAVGQLFSTTTAGERHFYVMTRQGVARTNATEYSLLAADKASPEPRSVSPSALAAARVSADDALLTALPDVAGAPALPAGDHAVCLAQRVAGSSLRTDVVVAGGAVADGDLTAVVPTGHGLVVRSREAVLHKVPDPKTYLITDDGTAYQLATDDVTAALGLSGLVSVLPDQVIALLPRGPVLAMPAPDEGKGGTSRA</sequence>
<reference evidence="11 12" key="1">
    <citation type="submission" date="2016-10" db="EMBL/GenBank/DDBJ databases">
        <authorList>
            <person name="de Groot N.N."/>
        </authorList>
    </citation>
    <scope>NUCLEOTIDE SEQUENCE [LARGE SCALE GENOMIC DNA]</scope>
    <source>
        <strain evidence="11 12">CGMCC 4.3510</strain>
    </source>
</reference>
<evidence type="ECO:0000313" key="11">
    <source>
        <dbReference type="EMBL" id="SFE89065.1"/>
    </source>
</evidence>
<keyword evidence="6" id="KW-0378">Hydrolase</keyword>
<evidence type="ECO:0000256" key="4">
    <source>
        <dbReference type="ARBA" id="ARBA00022692"/>
    </source>
</evidence>
<dbReference type="EMBL" id="FONG01000006">
    <property type="protein sequence ID" value="SFE89065.1"/>
    <property type="molecule type" value="Genomic_DNA"/>
</dbReference>
<feature type="transmembrane region" description="Helical" evidence="10">
    <location>
        <begin position="38"/>
        <end position="61"/>
    </location>
</feature>
<evidence type="ECO:0000256" key="5">
    <source>
        <dbReference type="ARBA" id="ARBA00022741"/>
    </source>
</evidence>
<proteinExistence type="inferred from homology"/>
<name>A0A1I2E8B1_9ACTN</name>
<keyword evidence="3" id="KW-1003">Cell membrane</keyword>
<evidence type="ECO:0000256" key="9">
    <source>
        <dbReference type="ARBA" id="ARBA00023136"/>
    </source>
</evidence>
<organism evidence="11 12">
    <name type="scientific">Actinacidiphila alni</name>
    <dbReference type="NCBI Taxonomy" id="380248"/>
    <lineage>
        <taxon>Bacteria</taxon>
        <taxon>Bacillati</taxon>
        <taxon>Actinomycetota</taxon>
        <taxon>Actinomycetes</taxon>
        <taxon>Kitasatosporales</taxon>
        <taxon>Streptomycetaceae</taxon>
        <taxon>Actinacidiphila</taxon>
    </lineage>
</organism>
<keyword evidence="7" id="KW-0067">ATP-binding</keyword>
<protein>
    <submittedName>
        <fullName evidence="11">Type VII secretion protein EccB</fullName>
    </submittedName>
</protein>
<accession>A0A1I2E8B1</accession>
<evidence type="ECO:0000256" key="6">
    <source>
        <dbReference type="ARBA" id="ARBA00022801"/>
    </source>
</evidence>
<comment type="subcellular location">
    <subcellularLocation>
        <location evidence="1">Cell membrane</location>
        <topology evidence="1">Single-pass membrane protein</topology>
    </subcellularLocation>
</comment>
<dbReference type="AlphaFoldDB" id="A0A1I2E8B1"/>
<keyword evidence="4 10" id="KW-0812">Transmembrane</keyword>
<evidence type="ECO:0000256" key="10">
    <source>
        <dbReference type="SAM" id="Phobius"/>
    </source>
</evidence>
<dbReference type="STRING" id="380248.SAMN05216251_10677"/>
<dbReference type="InterPro" id="IPR007795">
    <property type="entry name" value="T7SS_EccB"/>
</dbReference>
<dbReference type="RefSeq" id="WP_093713473.1">
    <property type="nucleotide sequence ID" value="NZ_FONG01000006.1"/>
</dbReference>
<dbReference type="GO" id="GO:0016787">
    <property type="term" value="F:hydrolase activity"/>
    <property type="evidence" value="ECO:0007669"/>
    <property type="project" value="UniProtKB-KW"/>
</dbReference>
<dbReference type="NCBIfam" id="TIGR03919">
    <property type="entry name" value="T7SS_EccB"/>
    <property type="match status" value="1"/>
</dbReference>
<dbReference type="PANTHER" id="PTHR40765">
    <property type="entry name" value="ESX-2 SECRETION SYSTEM ATPASE ECCB2"/>
    <property type="match status" value="1"/>
</dbReference>
<dbReference type="Proteomes" id="UP000199323">
    <property type="component" value="Unassembled WGS sequence"/>
</dbReference>
<evidence type="ECO:0000313" key="12">
    <source>
        <dbReference type="Proteomes" id="UP000199323"/>
    </source>
</evidence>
<dbReference type="GO" id="GO:0005886">
    <property type="term" value="C:plasma membrane"/>
    <property type="evidence" value="ECO:0007669"/>
    <property type="project" value="UniProtKB-SubCell"/>
</dbReference>
<keyword evidence="5" id="KW-0547">Nucleotide-binding</keyword>
<keyword evidence="12" id="KW-1185">Reference proteome</keyword>
<evidence type="ECO:0000256" key="7">
    <source>
        <dbReference type="ARBA" id="ARBA00022840"/>
    </source>
</evidence>
<dbReference type="GO" id="GO:0005524">
    <property type="term" value="F:ATP binding"/>
    <property type="evidence" value="ECO:0007669"/>
    <property type="project" value="UniProtKB-KW"/>
</dbReference>
<gene>
    <name evidence="11" type="ORF">SAMN05216251_10677</name>
</gene>